<keyword evidence="3" id="KW-0472">Membrane</keyword>
<evidence type="ECO:0000256" key="3">
    <source>
        <dbReference type="SAM" id="Phobius"/>
    </source>
</evidence>
<dbReference type="AlphaFoldDB" id="A0A4Y2H683"/>
<evidence type="ECO:0000256" key="2">
    <source>
        <dbReference type="SAM" id="MobiDB-lite"/>
    </source>
</evidence>
<feature type="region of interest" description="Disordered" evidence="2">
    <location>
        <begin position="237"/>
        <end position="327"/>
    </location>
</feature>
<keyword evidence="1" id="KW-0175">Coiled coil</keyword>
<dbReference type="PANTHER" id="PTHR11161:SF0">
    <property type="entry name" value="O-ACYLTRANSFERASE LIKE PROTEIN"/>
    <property type="match status" value="1"/>
</dbReference>
<dbReference type="SMART" id="SM00703">
    <property type="entry name" value="NRF"/>
    <property type="match status" value="1"/>
</dbReference>
<feature type="compositionally biased region" description="Polar residues" evidence="2">
    <location>
        <begin position="278"/>
        <end position="293"/>
    </location>
</feature>
<feature type="coiled-coil region" evidence="1">
    <location>
        <begin position="208"/>
        <end position="235"/>
    </location>
</feature>
<feature type="region of interest" description="Disordered" evidence="2">
    <location>
        <begin position="130"/>
        <end position="153"/>
    </location>
</feature>
<organism evidence="5 6">
    <name type="scientific">Araneus ventricosus</name>
    <name type="common">Orbweaver spider</name>
    <name type="synonym">Epeira ventricosa</name>
    <dbReference type="NCBI Taxonomy" id="182803"/>
    <lineage>
        <taxon>Eukaryota</taxon>
        <taxon>Metazoa</taxon>
        <taxon>Ecdysozoa</taxon>
        <taxon>Arthropoda</taxon>
        <taxon>Chelicerata</taxon>
        <taxon>Arachnida</taxon>
        <taxon>Araneae</taxon>
        <taxon>Araneomorphae</taxon>
        <taxon>Entelegynae</taxon>
        <taxon>Araneoidea</taxon>
        <taxon>Araneidae</taxon>
        <taxon>Araneus</taxon>
    </lineage>
</organism>
<dbReference type="Proteomes" id="UP000499080">
    <property type="component" value="Unassembled WGS sequence"/>
</dbReference>
<reference evidence="5 6" key="1">
    <citation type="journal article" date="2019" name="Sci. Rep.">
        <title>Orb-weaving spider Araneus ventricosus genome elucidates the spidroin gene catalogue.</title>
        <authorList>
            <person name="Kono N."/>
            <person name="Nakamura H."/>
            <person name="Ohtoshi R."/>
            <person name="Moran D.A.P."/>
            <person name="Shinohara A."/>
            <person name="Yoshida Y."/>
            <person name="Fujiwara M."/>
            <person name="Mori M."/>
            <person name="Tomita M."/>
            <person name="Arakawa K."/>
        </authorList>
    </citation>
    <scope>NUCLEOTIDE SEQUENCE [LARGE SCALE GENOMIC DNA]</scope>
</reference>
<evidence type="ECO:0000259" key="4">
    <source>
        <dbReference type="SMART" id="SM00703"/>
    </source>
</evidence>
<dbReference type="PANTHER" id="PTHR11161">
    <property type="entry name" value="O-ACYLTRANSFERASE"/>
    <property type="match status" value="1"/>
</dbReference>
<feature type="transmembrane region" description="Helical" evidence="3">
    <location>
        <begin position="537"/>
        <end position="558"/>
    </location>
</feature>
<dbReference type="Pfam" id="PF20146">
    <property type="entry name" value="NRF"/>
    <property type="match status" value="1"/>
</dbReference>
<name>A0A4Y2H683_ARAVE</name>
<keyword evidence="6" id="KW-1185">Reference proteome</keyword>
<evidence type="ECO:0000256" key="1">
    <source>
        <dbReference type="SAM" id="Coils"/>
    </source>
</evidence>
<keyword evidence="3" id="KW-0812">Transmembrane</keyword>
<proteinExistence type="predicted"/>
<feature type="domain" description="Nose resistant-to-fluoxetine protein N-terminal" evidence="4">
    <location>
        <begin position="430"/>
        <end position="556"/>
    </location>
</feature>
<sequence length="606" mass="67406">MLFGQESHRMVAHRKIILQWGAVFLLVALKIHIASSKSLTDNEHHQKGMNNFSSVSSDSYSSLAETVPNFEVSGVSETPVENYSLSIESNSSLSQLATGFLPNSDLNNSLSLIPKKKEFETQHFHFNSSISSNRTSNVEGTDDKGKYSESQKLPNDVKQASNHSMQYAIFNASTGVPTELLDDDVLNLKPPVVDKIDKSNITVVKVEIEHFGENIKRLKENVHSIKDNLRKILFETDSSANQNSGENHTVPSTSNLRNGSLTPQSDTVNTRKSHELGNLTSSVPKMINGSSPTFKPDRSSKNNSETSHMDSYSELIDHKPKKISSKPGSLEFSKISAVASNISEVSRRVGAFLQEHYWDSKSGNKDQQQDEMISRGLENLVDGVEESELPSSQVLQQWVNLEESFRESVDAVVRQALPLLVRASSEMQLSNGCYTSFFQLLLGLRRLRPWAFQMIDAFGKPPAGMLQGTITSFGAYDECVNIVAMSDAKKKIPSQQYFRGKYCTVEIKPPLPPKPQYYTMYEPVSILANFSNGDDNAYFFFGHIMTSYALAAACFFLFDGPVEALMRLILGDYTAPIPELAKTSAIKKVLNNNIYVNNQNKLKPLP</sequence>
<feature type="compositionally biased region" description="Polar residues" evidence="2">
    <location>
        <begin position="130"/>
        <end position="139"/>
    </location>
</feature>
<comment type="caution">
    <text evidence="5">The sequence shown here is derived from an EMBL/GenBank/DDBJ whole genome shotgun (WGS) entry which is preliminary data.</text>
</comment>
<dbReference type="InterPro" id="IPR006621">
    <property type="entry name" value="Nose-resist-to-fluoxetine_N"/>
</dbReference>
<dbReference type="InterPro" id="IPR052728">
    <property type="entry name" value="O2_lipid_transport_reg"/>
</dbReference>
<evidence type="ECO:0000313" key="5">
    <source>
        <dbReference type="EMBL" id="GBM60669.1"/>
    </source>
</evidence>
<keyword evidence="3" id="KW-1133">Transmembrane helix</keyword>
<feature type="compositionally biased region" description="Polar residues" evidence="2">
    <location>
        <begin position="237"/>
        <end position="270"/>
    </location>
</feature>
<feature type="compositionally biased region" description="Polar residues" evidence="2">
    <location>
        <begin position="301"/>
        <end position="310"/>
    </location>
</feature>
<dbReference type="EMBL" id="BGPR01001733">
    <property type="protein sequence ID" value="GBM60669.1"/>
    <property type="molecule type" value="Genomic_DNA"/>
</dbReference>
<gene>
    <name evidence="5" type="ORF">AVEN_112286_1</name>
</gene>
<accession>A0A4Y2H683</accession>
<dbReference type="OrthoDB" id="6433697at2759"/>
<evidence type="ECO:0000313" key="6">
    <source>
        <dbReference type="Proteomes" id="UP000499080"/>
    </source>
</evidence>
<protein>
    <recommendedName>
        <fullName evidence="4">Nose resistant-to-fluoxetine protein N-terminal domain-containing protein</fullName>
    </recommendedName>
</protein>